<keyword evidence="2" id="KW-0472">Membrane</keyword>
<dbReference type="RefSeq" id="WP_210055330.1">
    <property type="nucleotide sequence ID" value="NZ_BAAAMH010000019.1"/>
</dbReference>
<dbReference type="Proteomes" id="UP000758168">
    <property type="component" value="Unassembled WGS sequence"/>
</dbReference>
<protein>
    <recommendedName>
        <fullName evidence="5">PknH-like extracellular domain-containing protein</fullName>
    </recommendedName>
</protein>
<evidence type="ECO:0000256" key="1">
    <source>
        <dbReference type="SAM" id="MobiDB-lite"/>
    </source>
</evidence>
<reference evidence="3 4" key="1">
    <citation type="submission" date="2021-03" db="EMBL/GenBank/DDBJ databases">
        <title>Sequencing the genomes of 1000 actinobacteria strains.</title>
        <authorList>
            <person name="Klenk H.-P."/>
        </authorList>
    </citation>
    <scope>NUCLEOTIDE SEQUENCE [LARGE SCALE GENOMIC DNA]</scope>
    <source>
        <strain evidence="3 4">DSM 12936</strain>
    </source>
</reference>
<gene>
    <name evidence="3" type="ORF">JOF54_002034</name>
</gene>
<evidence type="ECO:0000256" key="2">
    <source>
        <dbReference type="SAM" id="Phobius"/>
    </source>
</evidence>
<accession>A0ABS4Z7U3</accession>
<feature type="compositionally biased region" description="Polar residues" evidence="1">
    <location>
        <begin position="1"/>
        <end position="10"/>
    </location>
</feature>
<comment type="caution">
    <text evidence="3">The sequence shown here is derived from an EMBL/GenBank/DDBJ whole genome shotgun (WGS) entry which is preliminary data.</text>
</comment>
<evidence type="ECO:0008006" key="5">
    <source>
        <dbReference type="Google" id="ProtNLM"/>
    </source>
</evidence>
<feature type="transmembrane region" description="Helical" evidence="2">
    <location>
        <begin position="27"/>
        <end position="53"/>
    </location>
</feature>
<evidence type="ECO:0000313" key="4">
    <source>
        <dbReference type="Proteomes" id="UP000758168"/>
    </source>
</evidence>
<evidence type="ECO:0000313" key="3">
    <source>
        <dbReference type="EMBL" id="MBP2417112.1"/>
    </source>
</evidence>
<keyword evidence="2" id="KW-1133">Transmembrane helix</keyword>
<name>A0ABS4Z7U3_9ACTN</name>
<sequence>MITTRETATPTADGRTPTRTPSRCRRALGAVAFAAVAAGATTLASLGLGAGLVPAQADPGDTFVALGSSRLVQSEDLLALQIPLDTAKVQLGRDTDFSSCVGEGRPWTSVLPGSAAPVAGTWTQRGHRGPAISEHLAQAATDAQAARWARTLVDEGIRACRTPGRAFHLGPLQTSRVGSGEATWALSYRGDRRTADGGVVVVRKGTTVGYLQVRGTWGPADQTLESVAKVATDRL</sequence>
<feature type="region of interest" description="Disordered" evidence="1">
    <location>
        <begin position="1"/>
        <end position="21"/>
    </location>
</feature>
<dbReference type="EMBL" id="JAGIOB010000001">
    <property type="protein sequence ID" value="MBP2417112.1"/>
    <property type="molecule type" value="Genomic_DNA"/>
</dbReference>
<keyword evidence="4" id="KW-1185">Reference proteome</keyword>
<proteinExistence type="predicted"/>
<organism evidence="3 4">
    <name type="scientific">Microlunatus capsulatus</name>
    <dbReference type="NCBI Taxonomy" id="99117"/>
    <lineage>
        <taxon>Bacteria</taxon>
        <taxon>Bacillati</taxon>
        <taxon>Actinomycetota</taxon>
        <taxon>Actinomycetes</taxon>
        <taxon>Propionibacteriales</taxon>
        <taxon>Propionibacteriaceae</taxon>
        <taxon>Microlunatus</taxon>
    </lineage>
</organism>
<keyword evidence="2" id="KW-0812">Transmembrane</keyword>